<keyword evidence="4" id="KW-0408">Iron</keyword>
<keyword evidence="6" id="KW-0238">DNA-binding</keyword>
<dbReference type="GO" id="GO:0045892">
    <property type="term" value="P:negative regulation of DNA-templated transcription"/>
    <property type="evidence" value="ECO:0007669"/>
    <property type="project" value="TreeGrafter"/>
</dbReference>
<reference evidence="10 11" key="1">
    <citation type="submission" date="2020-03" db="EMBL/GenBank/DDBJ databases">
        <title>Whole genome shotgun sequence of Phytohabitans suffuscus NBRC 105367.</title>
        <authorList>
            <person name="Komaki H."/>
            <person name="Tamura T."/>
        </authorList>
    </citation>
    <scope>NUCLEOTIDE SEQUENCE [LARGE SCALE GENOMIC DNA]</scope>
    <source>
        <strain evidence="10 11">NBRC 105367</strain>
    </source>
</reference>
<dbReference type="InterPro" id="IPR008988">
    <property type="entry name" value="Transcriptional_repressor_C"/>
</dbReference>
<evidence type="ECO:0000256" key="1">
    <source>
        <dbReference type="ARBA" id="ARBA00004496"/>
    </source>
</evidence>
<dbReference type="InterPro" id="IPR036421">
    <property type="entry name" value="Fe_dep_repressor_sf"/>
</dbReference>
<dbReference type="Proteomes" id="UP000503011">
    <property type="component" value="Chromosome"/>
</dbReference>
<dbReference type="PANTHER" id="PTHR33238:SF10">
    <property type="entry name" value="IRON-DEPENDENT REPRESSOR IDER"/>
    <property type="match status" value="1"/>
</dbReference>
<evidence type="ECO:0000313" key="11">
    <source>
        <dbReference type="Proteomes" id="UP000503011"/>
    </source>
</evidence>
<dbReference type="GO" id="GO:0005737">
    <property type="term" value="C:cytoplasm"/>
    <property type="evidence" value="ECO:0007669"/>
    <property type="project" value="UniProtKB-SubCell"/>
</dbReference>
<proteinExistence type="inferred from homology"/>
<evidence type="ECO:0000256" key="7">
    <source>
        <dbReference type="ARBA" id="ARBA00023163"/>
    </source>
</evidence>
<dbReference type="EMBL" id="AP022871">
    <property type="protein sequence ID" value="BCB84801.1"/>
    <property type="molecule type" value="Genomic_DNA"/>
</dbReference>
<reference evidence="10 11" key="2">
    <citation type="submission" date="2020-03" db="EMBL/GenBank/DDBJ databases">
        <authorList>
            <person name="Ichikawa N."/>
            <person name="Kimura A."/>
            <person name="Kitahashi Y."/>
            <person name="Uohara A."/>
        </authorList>
    </citation>
    <scope>NUCLEOTIDE SEQUENCE [LARGE SCALE GENOMIC DNA]</scope>
    <source>
        <strain evidence="10 11">NBRC 105367</strain>
    </source>
</reference>
<evidence type="ECO:0000256" key="2">
    <source>
        <dbReference type="ARBA" id="ARBA00007871"/>
    </source>
</evidence>
<dbReference type="InterPro" id="IPR022689">
    <property type="entry name" value="Iron_dep_repressor"/>
</dbReference>
<feature type="domain" description="HTH dtxR-type" evidence="8">
    <location>
        <begin position="10"/>
        <end position="62"/>
    </location>
</feature>
<dbReference type="InterPro" id="IPR050536">
    <property type="entry name" value="DtxR_MntR_Metal-Reg"/>
</dbReference>
<evidence type="ECO:0000256" key="3">
    <source>
        <dbReference type="ARBA" id="ARBA00011738"/>
    </source>
</evidence>
<comment type="subunit">
    <text evidence="3">Homodimer.</text>
</comment>
<organism evidence="10 11">
    <name type="scientific">Phytohabitans suffuscus</name>
    <dbReference type="NCBI Taxonomy" id="624315"/>
    <lineage>
        <taxon>Bacteria</taxon>
        <taxon>Bacillati</taxon>
        <taxon>Actinomycetota</taxon>
        <taxon>Actinomycetes</taxon>
        <taxon>Micromonosporales</taxon>
        <taxon>Micromonosporaceae</taxon>
    </lineage>
</organism>
<keyword evidence="7" id="KW-0804">Transcription</keyword>
<dbReference type="InterPro" id="IPR038157">
    <property type="entry name" value="FeoA_core_dom"/>
</dbReference>
<dbReference type="Pfam" id="PF01325">
    <property type="entry name" value="Fe_dep_repress"/>
    <property type="match status" value="1"/>
</dbReference>
<dbReference type="GO" id="GO:0003677">
    <property type="term" value="F:DNA binding"/>
    <property type="evidence" value="ECO:0007669"/>
    <property type="project" value="UniProtKB-KW"/>
</dbReference>
<dbReference type="SUPFAM" id="SSF46785">
    <property type="entry name" value="Winged helix' DNA-binding domain"/>
    <property type="match status" value="1"/>
</dbReference>
<dbReference type="SUPFAM" id="SSF50037">
    <property type="entry name" value="C-terminal domain of transcriptional repressors"/>
    <property type="match status" value="1"/>
</dbReference>
<accession>A0A6F8YFS9</accession>
<dbReference type="PANTHER" id="PTHR33238">
    <property type="entry name" value="IRON (METAL) DEPENDENT REPRESSOR, DTXR FAMILY"/>
    <property type="match status" value="1"/>
</dbReference>
<dbReference type="SUPFAM" id="SSF47979">
    <property type="entry name" value="Iron-dependent repressor protein, dimerization domain"/>
    <property type="match status" value="1"/>
</dbReference>
<evidence type="ECO:0000256" key="5">
    <source>
        <dbReference type="ARBA" id="ARBA00023015"/>
    </source>
</evidence>
<dbReference type="KEGG" id="psuu:Psuf_021140"/>
<evidence type="ECO:0000313" key="10">
    <source>
        <dbReference type="EMBL" id="BCB84801.1"/>
    </source>
</evidence>
<gene>
    <name evidence="10" type="ORF">Psuf_021140</name>
</gene>
<dbReference type="GO" id="GO:0046983">
    <property type="term" value="F:protein dimerization activity"/>
    <property type="evidence" value="ECO:0007669"/>
    <property type="project" value="InterPro"/>
</dbReference>
<evidence type="ECO:0000256" key="4">
    <source>
        <dbReference type="ARBA" id="ARBA00023004"/>
    </source>
</evidence>
<evidence type="ECO:0000259" key="9">
    <source>
        <dbReference type="Pfam" id="PF02742"/>
    </source>
</evidence>
<dbReference type="InterPro" id="IPR022687">
    <property type="entry name" value="HTH_DTXR"/>
</dbReference>
<sequence length="196" mass="21238">MGHPIDAVGAYLRILLELEEEQVPPRRARIVERMGHSWPRVSQVVAKLIRDGLVVTTEARGLALSDLGRDRATAVLRKHRLAELMLVEVIGVGFEDAHAEACRWQHVLSDAAERRIYELLGRPARSPYGNPIPGLQALGVAAPDGGSDQQDRSLAAPDAVGEVTVARIGEGAQRDAALLRALRAAGQNPVSERQET</sequence>
<dbReference type="AlphaFoldDB" id="A0A6F8YFS9"/>
<dbReference type="Gene3D" id="2.30.30.90">
    <property type="match status" value="1"/>
</dbReference>
<dbReference type="GO" id="GO:0003700">
    <property type="term" value="F:DNA-binding transcription factor activity"/>
    <property type="evidence" value="ECO:0007669"/>
    <property type="project" value="InterPro"/>
</dbReference>
<dbReference type="InterPro" id="IPR001367">
    <property type="entry name" value="Fe_dep_repressor"/>
</dbReference>
<dbReference type="SMART" id="SM00529">
    <property type="entry name" value="HTH_DTXR"/>
    <property type="match status" value="1"/>
</dbReference>
<comment type="similarity">
    <text evidence="2">Belongs to the DtxR/MntR family.</text>
</comment>
<keyword evidence="11" id="KW-1185">Reference proteome</keyword>
<feature type="domain" description="Iron dependent repressor metal binding and dimerisation" evidence="9">
    <location>
        <begin position="66"/>
        <end position="133"/>
    </location>
</feature>
<dbReference type="GO" id="GO:0046914">
    <property type="term" value="F:transition metal ion binding"/>
    <property type="evidence" value="ECO:0007669"/>
    <property type="project" value="InterPro"/>
</dbReference>
<dbReference type="InterPro" id="IPR036390">
    <property type="entry name" value="WH_DNA-bd_sf"/>
</dbReference>
<dbReference type="Pfam" id="PF02742">
    <property type="entry name" value="Fe_dep_repr_C"/>
    <property type="match status" value="1"/>
</dbReference>
<name>A0A6F8YFS9_9ACTN</name>
<keyword evidence="5" id="KW-0805">Transcription regulation</keyword>
<evidence type="ECO:0000259" key="8">
    <source>
        <dbReference type="Pfam" id="PF01325"/>
    </source>
</evidence>
<protein>
    <submittedName>
        <fullName evidence="10">DtxR family transcriptional regulator</fullName>
    </submittedName>
</protein>
<evidence type="ECO:0000256" key="6">
    <source>
        <dbReference type="ARBA" id="ARBA00023125"/>
    </source>
</evidence>
<comment type="subcellular location">
    <subcellularLocation>
        <location evidence="1">Cytoplasm</location>
    </subcellularLocation>
</comment>
<dbReference type="InterPro" id="IPR036388">
    <property type="entry name" value="WH-like_DNA-bd_sf"/>
</dbReference>
<dbReference type="Gene3D" id="1.10.10.10">
    <property type="entry name" value="Winged helix-like DNA-binding domain superfamily/Winged helix DNA-binding domain"/>
    <property type="match status" value="1"/>
</dbReference>